<dbReference type="Gene3D" id="1.10.357.10">
    <property type="entry name" value="Tetracycline Repressor, domain 2"/>
    <property type="match status" value="1"/>
</dbReference>
<dbReference type="EMBL" id="FWFW01000002">
    <property type="protein sequence ID" value="SLN26521.1"/>
    <property type="molecule type" value="Genomic_DNA"/>
</dbReference>
<name>A0A1Y5RVX8_9RHOB</name>
<dbReference type="AlphaFoldDB" id="A0A1Y5RVX8"/>
<dbReference type="InterPro" id="IPR036271">
    <property type="entry name" value="Tet_transcr_reg_TetR-rel_C_sf"/>
</dbReference>
<dbReference type="SUPFAM" id="SSF48498">
    <property type="entry name" value="Tetracyclin repressor-like, C-terminal domain"/>
    <property type="match status" value="1"/>
</dbReference>
<protein>
    <submittedName>
        <fullName evidence="6">HTH-type transcriptional regulator BetI</fullName>
    </submittedName>
</protein>
<organism evidence="6 7">
    <name type="scientific">Pacificibacter marinus</name>
    <dbReference type="NCBI Taxonomy" id="658057"/>
    <lineage>
        <taxon>Bacteria</taxon>
        <taxon>Pseudomonadati</taxon>
        <taxon>Pseudomonadota</taxon>
        <taxon>Alphaproteobacteria</taxon>
        <taxon>Rhodobacterales</taxon>
        <taxon>Roseobacteraceae</taxon>
        <taxon>Pacificibacter</taxon>
    </lineage>
</organism>
<dbReference type="PANTHER" id="PTHR30055:SF220">
    <property type="entry name" value="TETR-FAMILY REGULATORY PROTEIN"/>
    <property type="match status" value="1"/>
</dbReference>
<dbReference type="Proteomes" id="UP000193307">
    <property type="component" value="Unassembled WGS sequence"/>
</dbReference>
<dbReference type="InterPro" id="IPR050109">
    <property type="entry name" value="HTH-type_TetR-like_transc_reg"/>
</dbReference>
<keyword evidence="3" id="KW-0804">Transcription</keyword>
<sequence length="202" mass="22431">MRYMAKQKSKHHHGNLRSALISEGIHILEVDGVAGLSLRKIATAAGVSHAAPAHHFKGKTALLVAIAAYGFRIFTDFMQEGRENAGPGPHEQILGLCQGYLDFAEKHGALFELIFSTEIKSHADKDLQNASLRAFQLLEETCALFEPSRYAEKGNEIMVWSLVHGYATLRIHNKLMLQSDGSEMPFELILPRLDPKNSNLLK</sequence>
<dbReference type="OrthoDB" id="7056813at2"/>
<feature type="DNA-binding region" description="H-T-H motif" evidence="4">
    <location>
        <begin position="37"/>
        <end position="56"/>
    </location>
</feature>
<dbReference type="SUPFAM" id="SSF46689">
    <property type="entry name" value="Homeodomain-like"/>
    <property type="match status" value="1"/>
</dbReference>
<dbReference type="InterPro" id="IPR009057">
    <property type="entry name" value="Homeodomain-like_sf"/>
</dbReference>
<gene>
    <name evidence="6" type="primary">betI_2</name>
    <name evidence="6" type="ORF">PAM7971_01015</name>
</gene>
<keyword evidence="7" id="KW-1185">Reference proteome</keyword>
<dbReference type="InterPro" id="IPR025996">
    <property type="entry name" value="MT1864/Rv1816-like_C"/>
</dbReference>
<feature type="domain" description="HTH tetR-type" evidence="5">
    <location>
        <begin position="14"/>
        <end position="74"/>
    </location>
</feature>
<dbReference type="InterPro" id="IPR001647">
    <property type="entry name" value="HTH_TetR"/>
</dbReference>
<dbReference type="Pfam" id="PF00440">
    <property type="entry name" value="TetR_N"/>
    <property type="match status" value="1"/>
</dbReference>
<dbReference type="STRING" id="658057.SAMN04488032_10273"/>
<evidence type="ECO:0000256" key="1">
    <source>
        <dbReference type="ARBA" id="ARBA00023015"/>
    </source>
</evidence>
<keyword evidence="2 4" id="KW-0238">DNA-binding</keyword>
<dbReference type="GO" id="GO:0000976">
    <property type="term" value="F:transcription cis-regulatory region binding"/>
    <property type="evidence" value="ECO:0007669"/>
    <property type="project" value="TreeGrafter"/>
</dbReference>
<evidence type="ECO:0000256" key="2">
    <source>
        <dbReference type="ARBA" id="ARBA00023125"/>
    </source>
</evidence>
<accession>A0A1Y5RVX8</accession>
<dbReference type="GO" id="GO:0003700">
    <property type="term" value="F:DNA-binding transcription factor activity"/>
    <property type="evidence" value="ECO:0007669"/>
    <property type="project" value="TreeGrafter"/>
</dbReference>
<dbReference type="Pfam" id="PF13305">
    <property type="entry name" value="TetR_C_33"/>
    <property type="match status" value="1"/>
</dbReference>
<evidence type="ECO:0000256" key="4">
    <source>
        <dbReference type="PROSITE-ProRule" id="PRU00335"/>
    </source>
</evidence>
<evidence type="ECO:0000313" key="7">
    <source>
        <dbReference type="Proteomes" id="UP000193307"/>
    </source>
</evidence>
<keyword evidence="1" id="KW-0805">Transcription regulation</keyword>
<dbReference type="PANTHER" id="PTHR30055">
    <property type="entry name" value="HTH-TYPE TRANSCRIPTIONAL REGULATOR RUTR"/>
    <property type="match status" value="1"/>
</dbReference>
<dbReference type="PROSITE" id="PS50977">
    <property type="entry name" value="HTH_TETR_2"/>
    <property type="match status" value="1"/>
</dbReference>
<evidence type="ECO:0000259" key="5">
    <source>
        <dbReference type="PROSITE" id="PS50977"/>
    </source>
</evidence>
<evidence type="ECO:0000313" key="6">
    <source>
        <dbReference type="EMBL" id="SLN26521.1"/>
    </source>
</evidence>
<evidence type="ECO:0000256" key="3">
    <source>
        <dbReference type="ARBA" id="ARBA00023163"/>
    </source>
</evidence>
<proteinExistence type="predicted"/>
<reference evidence="6 7" key="1">
    <citation type="submission" date="2017-03" db="EMBL/GenBank/DDBJ databases">
        <authorList>
            <person name="Afonso C.L."/>
            <person name="Miller P.J."/>
            <person name="Scott M.A."/>
            <person name="Spackman E."/>
            <person name="Goraichik I."/>
            <person name="Dimitrov K.M."/>
            <person name="Suarez D.L."/>
            <person name="Swayne D.E."/>
        </authorList>
    </citation>
    <scope>NUCLEOTIDE SEQUENCE [LARGE SCALE GENOMIC DNA]</scope>
    <source>
        <strain evidence="6 7">CECT 7971</strain>
    </source>
</reference>